<feature type="compositionally biased region" description="Polar residues" evidence="1">
    <location>
        <begin position="1"/>
        <end position="20"/>
    </location>
</feature>
<name>A0A0B6Y1M1_9EUPU</name>
<feature type="compositionally biased region" description="Polar residues" evidence="1">
    <location>
        <begin position="28"/>
        <end position="47"/>
    </location>
</feature>
<proteinExistence type="predicted"/>
<organism evidence="2">
    <name type="scientific">Arion vulgaris</name>
    <dbReference type="NCBI Taxonomy" id="1028688"/>
    <lineage>
        <taxon>Eukaryota</taxon>
        <taxon>Metazoa</taxon>
        <taxon>Spiralia</taxon>
        <taxon>Lophotrochozoa</taxon>
        <taxon>Mollusca</taxon>
        <taxon>Gastropoda</taxon>
        <taxon>Heterobranchia</taxon>
        <taxon>Euthyneura</taxon>
        <taxon>Panpulmonata</taxon>
        <taxon>Eupulmonata</taxon>
        <taxon>Stylommatophora</taxon>
        <taxon>Helicina</taxon>
        <taxon>Arionoidea</taxon>
        <taxon>Arionidae</taxon>
        <taxon>Arion</taxon>
    </lineage>
</organism>
<feature type="non-terminal residue" evidence="2">
    <location>
        <position position="125"/>
    </location>
</feature>
<feature type="non-terminal residue" evidence="2">
    <location>
        <position position="1"/>
    </location>
</feature>
<feature type="region of interest" description="Disordered" evidence="1">
    <location>
        <begin position="1"/>
        <end position="125"/>
    </location>
</feature>
<dbReference type="EMBL" id="HACG01002871">
    <property type="protein sequence ID" value="CEK49736.1"/>
    <property type="molecule type" value="Transcribed_RNA"/>
</dbReference>
<reference evidence="2" key="1">
    <citation type="submission" date="2014-12" db="EMBL/GenBank/DDBJ databases">
        <title>Insight into the proteome of Arion vulgaris.</title>
        <authorList>
            <person name="Aradska J."/>
            <person name="Bulat T."/>
            <person name="Smidak R."/>
            <person name="Sarate P."/>
            <person name="Gangsoo J."/>
            <person name="Sialana F."/>
            <person name="Bilban M."/>
            <person name="Lubec G."/>
        </authorList>
    </citation>
    <scope>NUCLEOTIDE SEQUENCE</scope>
    <source>
        <tissue evidence="2">Skin</tissue>
    </source>
</reference>
<evidence type="ECO:0000256" key="1">
    <source>
        <dbReference type="SAM" id="MobiDB-lite"/>
    </source>
</evidence>
<accession>A0A0B6Y1M1</accession>
<dbReference type="AlphaFoldDB" id="A0A0B6Y1M1"/>
<sequence>SSSAQEQLYLQNETMPSMISHQILPSYRQASMSEEGATQSCHSSPVSDSAPYLPGSSPYFPDSTLPDILHSHISPRLPHVPPNQHRQHRTRHRHDEDGSSRGNRHRQRSTTERSSRHRNSSSWAT</sequence>
<evidence type="ECO:0000313" key="2">
    <source>
        <dbReference type="EMBL" id="CEK49736.1"/>
    </source>
</evidence>
<protein>
    <submittedName>
        <fullName evidence="2">Uncharacterized protein</fullName>
    </submittedName>
</protein>
<gene>
    <name evidence="2" type="primary">ORF8671</name>
</gene>